<dbReference type="Proteomes" id="UP000244005">
    <property type="component" value="Unassembled WGS sequence"/>
</dbReference>
<dbReference type="AlphaFoldDB" id="A0A2R6XB54"/>
<evidence type="ECO:0000313" key="2">
    <source>
        <dbReference type="Proteomes" id="UP000244005"/>
    </source>
</evidence>
<proteinExistence type="predicted"/>
<evidence type="ECO:0000313" key="1">
    <source>
        <dbReference type="EMBL" id="PTQ43337.1"/>
    </source>
</evidence>
<gene>
    <name evidence="1" type="ORF">MARPO_0025s0032</name>
</gene>
<name>A0A2R6XB54_MARPO</name>
<organism evidence="1 2">
    <name type="scientific">Marchantia polymorpha</name>
    <name type="common">Common liverwort</name>
    <name type="synonym">Marchantia aquatica</name>
    <dbReference type="NCBI Taxonomy" id="3197"/>
    <lineage>
        <taxon>Eukaryota</taxon>
        <taxon>Viridiplantae</taxon>
        <taxon>Streptophyta</taxon>
        <taxon>Embryophyta</taxon>
        <taxon>Marchantiophyta</taxon>
        <taxon>Marchantiopsida</taxon>
        <taxon>Marchantiidae</taxon>
        <taxon>Marchantiales</taxon>
        <taxon>Marchantiaceae</taxon>
        <taxon>Marchantia</taxon>
    </lineage>
</organism>
<keyword evidence="2" id="KW-1185">Reference proteome</keyword>
<dbReference type="EMBL" id="KZ772697">
    <property type="protein sequence ID" value="PTQ43337.1"/>
    <property type="molecule type" value="Genomic_DNA"/>
</dbReference>
<protein>
    <submittedName>
        <fullName evidence="1">Uncharacterized protein</fullName>
    </submittedName>
</protein>
<reference evidence="2" key="1">
    <citation type="journal article" date="2017" name="Cell">
        <title>Insights into land plant evolution garnered from the Marchantia polymorpha genome.</title>
        <authorList>
            <person name="Bowman J.L."/>
            <person name="Kohchi T."/>
            <person name="Yamato K.T."/>
            <person name="Jenkins J."/>
            <person name="Shu S."/>
            <person name="Ishizaki K."/>
            <person name="Yamaoka S."/>
            <person name="Nishihama R."/>
            <person name="Nakamura Y."/>
            <person name="Berger F."/>
            <person name="Adam C."/>
            <person name="Aki S.S."/>
            <person name="Althoff F."/>
            <person name="Araki T."/>
            <person name="Arteaga-Vazquez M.A."/>
            <person name="Balasubrmanian S."/>
            <person name="Barry K."/>
            <person name="Bauer D."/>
            <person name="Boehm C.R."/>
            <person name="Briginshaw L."/>
            <person name="Caballero-Perez J."/>
            <person name="Catarino B."/>
            <person name="Chen F."/>
            <person name="Chiyoda S."/>
            <person name="Chovatia M."/>
            <person name="Davies K.M."/>
            <person name="Delmans M."/>
            <person name="Demura T."/>
            <person name="Dierschke T."/>
            <person name="Dolan L."/>
            <person name="Dorantes-Acosta A.E."/>
            <person name="Eklund D.M."/>
            <person name="Florent S.N."/>
            <person name="Flores-Sandoval E."/>
            <person name="Fujiyama A."/>
            <person name="Fukuzawa H."/>
            <person name="Galik B."/>
            <person name="Grimanelli D."/>
            <person name="Grimwood J."/>
            <person name="Grossniklaus U."/>
            <person name="Hamada T."/>
            <person name="Haseloff J."/>
            <person name="Hetherington A.J."/>
            <person name="Higo A."/>
            <person name="Hirakawa Y."/>
            <person name="Hundley H.N."/>
            <person name="Ikeda Y."/>
            <person name="Inoue K."/>
            <person name="Inoue S.I."/>
            <person name="Ishida S."/>
            <person name="Jia Q."/>
            <person name="Kakita M."/>
            <person name="Kanazawa T."/>
            <person name="Kawai Y."/>
            <person name="Kawashima T."/>
            <person name="Kennedy M."/>
            <person name="Kinose K."/>
            <person name="Kinoshita T."/>
            <person name="Kohara Y."/>
            <person name="Koide E."/>
            <person name="Komatsu K."/>
            <person name="Kopischke S."/>
            <person name="Kubo M."/>
            <person name="Kyozuka J."/>
            <person name="Lagercrantz U."/>
            <person name="Lin S.S."/>
            <person name="Lindquist E."/>
            <person name="Lipzen A.M."/>
            <person name="Lu C.W."/>
            <person name="De Luna E."/>
            <person name="Martienssen R.A."/>
            <person name="Minamino N."/>
            <person name="Mizutani M."/>
            <person name="Mizutani M."/>
            <person name="Mochizuki N."/>
            <person name="Monte I."/>
            <person name="Mosher R."/>
            <person name="Nagasaki H."/>
            <person name="Nakagami H."/>
            <person name="Naramoto S."/>
            <person name="Nishitani K."/>
            <person name="Ohtani M."/>
            <person name="Okamoto T."/>
            <person name="Okumura M."/>
            <person name="Phillips J."/>
            <person name="Pollak B."/>
            <person name="Reinders A."/>
            <person name="Rovekamp M."/>
            <person name="Sano R."/>
            <person name="Sawa S."/>
            <person name="Schmid M.W."/>
            <person name="Shirakawa M."/>
            <person name="Solano R."/>
            <person name="Spunde A."/>
            <person name="Suetsugu N."/>
            <person name="Sugano S."/>
            <person name="Sugiyama A."/>
            <person name="Sun R."/>
            <person name="Suzuki Y."/>
            <person name="Takenaka M."/>
            <person name="Takezawa D."/>
            <person name="Tomogane H."/>
            <person name="Tsuzuki M."/>
            <person name="Ueda T."/>
            <person name="Umeda M."/>
            <person name="Ward J.M."/>
            <person name="Watanabe Y."/>
            <person name="Yazaki K."/>
            <person name="Yokoyama R."/>
            <person name="Yoshitake Y."/>
            <person name="Yotsui I."/>
            <person name="Zachgo S."/>
            <person name="Schmutz J."/>
        </authorList>
    </citation>
    <scope>NUCLEOTIDE SEQUENCE [LARGE SCALE GENOMIC DNA]</scope>
    <source>
        <strain evidence="2">Tak-1</strain>
    </source>
</reference>
<accession>A0A2R6XB54</accession>
<sequence length="156" mass="17525">MTLLHAGTTTESACGLWTARDGGDDKYRMRRRRAGAGGGGRQPSAVLWTIHYTQSFRTSSPGVQDPEPTRLARVRIAPRRNPSRDSGPERLWQFGATLKDQSSWTHTPTNKCGQSGFHPSIAHNKSTFFLPVSQSFIHSFLQRYSLLIRFLIKEPL</sequence>
<dbReference type="Gramene" id="Mp2g26520.1">
    <property type="protein sequence ID" value="Mp2g26520.1.cds1"/>
    <property type="gene ID" value="Mp2g26520"/>
</dbReference>